<organism evidence="3 4">
    <name type="scientific">Hallella mizrahii</name>
    <dbReference type="NCBI Taxonomy" id="2606637"/>
    <lineage>
        <taxon>Bacteria</taxon>
        <taxon>Pseudomonadati</taxon>
        <taxon>Bacteroidota</taxon>
        <taxon>Bacteroidia</taxon>
        <taxon>Bacteroidales</taxon>
        <taxon>Prevotellaceae</taxon>
        <taxon>Hallella</taxon>
    </lineage>
</organism>
<dbReference type="InterPro" id="IPR050202">
    <property type="entry name" value="Cyt/Deoxycyt_deaminase"/>
</dbReference>
<dbReference type="GO" id="GO:0008270">
    <property type="term" value="F:zinc ion binding"/>
    <property type="evidence" value="ECO:0007669"/>
    <property type="project" value="TreeGrafter"/>
</dbReference>
<dbReference type="PROSITE" id="PS51747">
    <property type="entry name" value="CYT_DCMP_DEAMINASES_2"/>
    <property type="match status" value="1"/>
</dbReference>
<evidence type="ECO:0000313" key="3">
    <source>
        <dbReference type="EMBL" id="MST83742.1"/>
    </source>
</evidence>
<comment type="caution">
    <text evidence="3">The sequence shown here is derived from an EMBL/GenBank/DDBJ whole genome shotgun (WGS) entry which is preliminary data.</text>
</comment>
<evidence type="ECO:0000256" key="1">
    <source>
        <dbReference type="ARBA" id="ARBA00006576"/>
    </source>
</evidence>
<dbReference type="GO" id="GO:0004126">
    <property type="term" value="F:cytidine deaminase activity"/>
    <property type="evidence" value="ECO:0007669"/>
    <property type="project" value="UniProtKB-EC"/>
</dbReference>
<protein>
    <submittedName>
        <fullName evidence="3">Cytidine deaminase</fullName>
        <ecNumber evidence="3">3.5.4.5</ecNumber>
    </submittedName>
</protein>
<dbReference type="CDD" id="cd01283">
    <property type="entry name" value="cytidine_deaminase"/>
    <property type="match status" value="1"/>
</dbReference>
<reference evidence="3 4" key="1">
    <citation type="submission" date="2019-08" db="EMBL/GenBank/DDBJ databases">
        <title>In-depth cultivation of the pig gut microbiome towards novel bacterial diversity and tailored functional studies.</title>
        <authorList>
            <person name="Wylensek D."/>
            <person name="Hitch T.C.A."/>
            <person name="Clavel T."/>
        </authorList>
    </citation>
    <scope>NUCLEOTIDE SEQUENCE [LARGE SCALE GENOMIC DNA]</scope>
    <source>
        <strain evidence="3 4">LKV-178-WT-2A</strain>
    </source>
</reference>
<keyword evidence="4" id="KW-1185">Reference proteome</keyword>
<dbReference type="RefSeq" id="WP_154533326.1">
    <property type="nucleotide sequence ID" value="NZ_VUNG01000005.1"/>
</dbReference>
<keyword evidence="3" id="KW-0378">Hydrolase</keyword>
<name>A0A7K0KCU4_9BACT</name>
<dbReference type="GO" id="GO:0072527">
    <property type="term" value="P:pyrimidine-containing compound metabolic process"/>
    <property type="evidence" value="ECO:0007669"/>
    <property type="project" value="UniProtKB-ARBA"/>
</dbReference>
<dbReference type="EC" id="3.5.4.5" evidence="3"/>
<comment type="similarity">
    <text evidence="1">Belongs to the cytidine and deoxycytidylate deaminase family.</text>
</comment>
<sequence>MEHLNININIDICSKQELTTEEQQLVDRALQASYHSFAPYSHFHVGAAVLLENGITVIGANQENAAFPSGLCGERACIFSAQSQYPDQPIRILAIAARNGEEQTEEPVTPCGSCRQVILQMEQRYHKPVEILLCGTEKYYRVSSIHDLLPLSFDQL</sequence>
<evidence type="ECO:0000313" key="4">
    <source>
        <dbReference type="Proteomes" id="UP000438914"/>
    </source>
</evidence>
<dbReference type="SUPFAM" id="SSF53927">
    <property type="entry name" value="Cytidine deaminase-like"/>
    <property type="match status" value="1"/>
</dbReference>
<evidence type="ECO:0000259" key="2">
    <source>
        <dbReference type="PROSITE" id="PS51747"/>
    </source>
</evidence>
<dbReference type="AlphaFoldDB" id="A0A7K0KCU4"/>
<dbReference type="GO" id="GO:0055086">
    <property type="term" value="P:nucleobase-containing small molecule metabolic process"/>
    <property type="evidence" value="ECO:0007669"/>
    <property type="project" value="UniProtKB-ARBA"/>
</dbReference>
<proteinExistence type="inferred from homology"/>
<dbReference type="Pfam" id="PF00383">
    <property type="entry name" value="dCMP_cyt_deam_1"/>
    <property type="match status" value="1"/>
</dbReference>
<gene>
    <name evidence="3" type="ORF">FYJ73_03465</name>
</gene>
<dbReference type="InterPro" id="IPR002125">
    <property type="entry name" value="CMP_dCMP_dom"/>
</dbReference>
<dbReference type="Proteomes" id="UP000438914">
    <property type="component" value="Unassembled WGS sequence"/>
</dbReference>
<dbReference type="GO" id="GO:0005829">
    <property type="term" value="C:cytosol"/>
    <property type="evidence" value="ECO:0007669"/>
    <property type="project" value="TreeGrafter"/>
</dbReference>
<dbReference type="Gene3D" id="3.40.140.10">
    <property type="entry name" value="Cytidine Deaminase, domain 2"/>
    <property type="match status" value="1"/>
</dbReference>
<dbReference type="PANTHER" id="PTHR11644">
    <property type="entry name" value="CYTIDINE DEAMINASE"/>
    <property type="match status" value="1"/>
</dbReference>
<dbReference type="PANTHER" id="PTHR11644:SF2">
    <property type="entry name" value="CYTIDINE DEAMINASE"/>
    <property type="match status" value="1"/>
</dbReference>
<accession>A0A7K0KCU4</accession>
<dbReference type="InterPro" id="IPR016193">
    <property type="entry name" value="Cytidine_deaminase-like"/>
</dbReference>
<dbReference type="EMBL" id="VUNG01000005">
    <property type="protein sequence ID" value="MST83742.1"/>
    <property type="molecule type" value="Genomic_DNA"/>
</dbReference>
<feature type="domain" description="CMP/dCMP-type deaminase" evidence="2">
    <location>
        <begin position="20"/>
        <end position="156"/>
    </location>
</feature>
<dbReference type="NCBIfam" id="NF004064">
    <property type="entry name" value="PRK05578.1"/>
    <property type="match status" value="1"/>
</dbReference>